<keyword evidence="3" id="KW-0408">Iron</keyword>
<comment type="caution">
    <text evidence="9">The sequence shown here is derived from an EMBL/GenBank/DDBJ whole genome shotgun (WGS) entry which is preliminary data.</text>
</comment>
<dbReference type="Proteomes" id="UP000782312">
    <property type="component" value="Unassembled WGS sequence"/>
</dbReference>
<dbReference type="AlphaFoldDB" id="A0A932I2V8"/>
<keyword evidence="5" id="KW-1015">Disulfide bond</keyword>
<dbReference type="PROSITE" id="PS51296">
    <property type="entry name" value="RIESKE"/>
    <property type="match status" value="1"/>
</dbReference>
<keyword evidence="4" id="KW-0411">Iron-sulfur</keyword>
<protein>
    <submittedName>
        <fullName evidence="9">Rieske 2Fe-2S domain-containing protein</fullName>
    </submittedName>
</protein>
<dbReference type="GO" id="GO:0051537">
    <property type="term" value="F:2 iron, 2 sulfur cluster binding"/>
    <property type="evidence" value="ECO:0007669"/>
    <property type="project" value="UniProtKB-KW"/>
</dbReference>
<name>A0A932I2V8_UNCTE</name>
<proteinExistence type="predicted"/>
<dbReference type="Pfam" id="PF00355">
    <property type="entry name" value="Rieske"/>
    <property type="match status" value="1"/>
</dbReference>
<keyword evidence="2" id="KW-0479">Metal-binding</keyword>
<evidence type="ECO:0000256" key="2">
    <source>
        <dbReference type="ARBA" id="ARBA00022723"/>
    </source>
</evidence>
<keyword evidence="7" id="KW-0812">Transmembrane</keyword>
<feature type="transmembrane region" description="Helical" evidence="7">
    <location>
        <begin position="12"/>
        <end position="32"/>
    </location>
</feature>
<comment type="cofactor">
    <cofactor evidence="6">
        <name>[2Fe-2S] cluster</name>
        <dbReference type="ChEBI" id="CHEBI:190135"/>
    </cofactor>
</comment>
<evidence type="ECO:0000256" key="5">
    <source>
        <dbReference type="ARBA" id="ARBA00023157"/>
    </source>
</evidence>
<keyword evidence="7" id="KW-0472">Membrane</keyword>
<evidence type="ECO:0000256" key="3">
    <source>
        <dbReference type="ARBA" id="ARBA00023004"/>
    </source>
</evidence>
<dbReference type="CDD" id="cd03467">
    <property type="entry name" value="Rieske"/>
    <property type="match status" value="1"/>
</dbReference>
<dbReference type="InterPro" id="IPR005805">
    <property type="entry name" value="Rieske_Fe-S_prot_C"/>
</dbReference>
<accession>A0A932I2V8</accession>
<dbReference type="InterPro" id="IPR006311">
    <property type="entry name" value="TAT_signal"/>
</dbReference>
<evidence type="ECO:0000313" key="10">
    <source>
        <dbReference type="Proteomes" id="UP000782312"/>
    </source>
</evidence>
<keyword evidence="1" id="KW-0001">2Fe-2S</keyword>
<organism evidence="9 10">
    <name type="scientific">Tectimicrobiota bacterium</name>
    <dbReference type="NCBI Taxonomy" id="2528274"/>
    <lineage>
        <taxon>Bacteria</taxon>
        <taxon>Pseudomonadati</taxon>
        <taxon>Nitrospinota/Tectimicrobiota group</taxon>
        <taxon>Candidatus Tectimicrobiota</taxon>
    </lineage>
</organism>
<dbReference type="PROSITE" id="PS51318">
    <property type="entry name" value="TAT"/>
    <property type="match status" value="1"/>
</dbReference>
<gene>
    <name evidence="9" type="ORF">HYZ11_11365</name>
</gene>
<dbReference type="InterPro" id="IPR014349">
    <property type="entry name" value="Rieske_Fe-S_prot"/>
</dbReference>
<dbReference type="EMBL" id="JACPUR010000024">
    <property type="protein sequence ID" value="MBI3128194.1"/>
    <property type="molecule type" value="Genomic_DNA"/>
</dbReference>
<evidence type="ECO:0000256" key="4">
    <source>
        <dbReference type="ARBA" id="ARBA00023014"/>
    </source>
</evidence>
<dbReference type="PANTHER" id="PTHR10134">
    <property type="entry name" value="CYTOCHROME B-C1 COMPLEX SUBUNIT RIESKE, MITOCHONDRIAL"/>
    <property type="match status" value="1"/>
</dbReference>
<evidence type="ECO:0000256" key="7">
    <source>
        <dbReference type="SAM" id="Phobius"/>
    </source>
</evidence>
<evidence type="ECO:0000259" key="8">
    <source>
        <dbReference type="PROSITE" id="PS51296"/>
    </source>
</evidence>
<evidence type="ECO:0000256" key="6">
    <source>
        <dbReference type="ARBA" id="ARBA00034078"/>
    </source>
</evidence>
<feature type="domain" description="Rieske" evidence="8">
    <location>
        <begin position="48"/>
        <end position="142"/>
    </location>
</feature>
<dbReference type="SUPFAM" id="SSF50022">
    <property type="entry name" value="ISP domain"/>
    <property type="match status" value="1"/>
</dbReference>
<dbReference type="Gene3D" id="2.102.10.10">
    <property type="entry name" value="Rieske [2Fe-2S] iron-sulphur domain"/>
    <property type="match status" value="1"/>
</dbReference>
<dbReference type="InterPro" id="IPR017941">
    <property type="entry name" value="Rieske_2Fe-2S"/>
</dbReference>
<evidence type="ECO:0000313" key="9">
    <source>
        <dbReference type="EMBL" id="MBI3128194.1"/>
    </source>
</evidence>
<dbReference type="GO" id="GO:0016020">
    <property type="term" value="C:membrane"/>
    <property type="evidence" value="ECO:0007669"/>
    <property type="project" value="InterPro"/>
</dbReference>
<sequence>MAGGGLTRRRVLDFLLGGGAVAMLGSMLYPVFRYLLPARPAAVETGNVRAAGAAELKPNAAKIFRFGGEPAILVRTPQGEYRAFSAICTHLSCTVQYRADLEHIWCACHNGHFDLFGRNIGGPPPRPLEAYSAAVRGEEVLVSRKA</sequence>
<dbReference type="Gene3D" id="1.20.5.700">
    <property type="entry name" value="Single helix bin"/>
    <property type="match status" value="1"/>
</dbReference>
<dbReference type="PRINTS" id="PR00162">
    <property type="entry name" value="RIESKE"/>
</dbReference>
<dbReference type="GO" id="GO:0046872">
    <property type="term" value="F:metal ion binding"/>
    <property type="evidence" value="ECO:0007669"/>
    <property type="project" value="UniProtKB-KW"/>
</dbReference>
<keyword evidence="7" id="KW-1133">Transmembrane helix</keyword>
<dbReference type="InterPro" id="IPR036922">
    <property type="entry name" value="Rieske_2Fe-2S_sf"/>
</dbReference>
<evidence type="ECO:0000256" key="1">
    <source>
        <dbReference type="ARBA" id="ARBA00022714"/>
    </source>
</evidence>
<reference evidence="9" key="1">
    <citation type="submission" date="2020-07" db="EMBL/GenBank/DDBJ databases">
        <title>Huge and variable diversity of episymbiotic CPR bacteria and DPANN archaea in groundwater ecosystems.</title>
        <authorList>
            <person name="He C.Y."/>
            <person name="Keren R."/>
            <person name="Whittaker M."/>
            <person name="Farag I.F."/>
            <person name="Doudna J."/>
            <person name="Cate J.H.D."/>
            <person name="Banfield J.F."/>
        </authorList>
    </citation>
    <scope>NUCLEOTIDE SEQUENCE</scope>
    <source>
        <strain evidence="9">NC_groundwater_763_Ag_S-0.2um_68_21</strain>
    </source>
</reference>